<evidence type="ECO:0000313" key="8">
    <source>
        <dbReference type="Proteomes" id="UP000281094"/>
    </source>
</evidence>
<comment type="caution">
    <text evidence="7">The sequence shown here is derived from an EMBL/GenBank/DDBJ whole genome shotgun (WGS) entry which is preliminary data.</text>
</comment>
<keyword evidence="4 6" id="KW-1133">Transmembrane helix</keyword>
<evidence type="ECO:0000313" key="7">
    <source>
        <dbReference type="EMBL" id="RLQ87642.1"/>
    </source>
</evidence>
<sequence length="358" mass="38659">MKTLLLQRYLFRHFLKNVAVLAVIALALAFIVDFVEVADRYRDRESVTTAVLVGITGNRILQLVSDIIPFVVLLAAVMHFSALNSRLELVVARAGGMSVWQFVSPAIAGAFFVGVVTVLFIGPLATYSTEWIAMATGQKSASIGERRTLWLRERDDDGVRIIGGTVEGSAPDAIYGVTILEVGTDGRVSRRIDADHAILSEDEMSLSDVIERPIGERVLRRETLDLPTQITADRLKPREVDPRRLAITDIPAAESDATARGASIAPLRTRMHQLLAKPFTLIVMVIFAATVAVKFERTGPVLRAIAGGVAAGFLLYVLSMLSEGFGSAGLISPAIAVWVPILVAGLLGTAFLIQKEDG</sequence>
<name>A0A3L7JGN5_9HYPH</name>
<comment type="subcellular location">
    <subcellularLocation>
        <location evidence="1">Cell membrane</location>
        <topology evidence="1">Multi-pass membrane protein</topology>
    </subcellularLocation>
</comment>
<evidence type="ECO:0000256" key="1">
    <source>
        <dbReference type="ARBA" id="ARBA00004651"/>
    </source>
</evidence>
<keyword evidence="5 6" id="KW-0472">Membrane</keyword>
<gene>
    <name evidence="7" type="ORF">D8780_04910</name>
</gene>
<keyword evidence="8" id="KW-1185">Reference proteome</keyword>
<proteinExistence type="predicted"/>
<feature type="transmembrane region" description="Helical" evidence="6">
    <location>
        <begin position="20"/>
        <end position="39"/>
    </location>
</feature>
<dbReference type="RefSeq" id="WP_121644609.1">
    <property type="nucleotide sequence ID" value="NZ_RCWN01000001.1"/>
</dbReference>
<evidence type="ECO:0000256" key="4">
    <source>
        <dbReference type="ARBA" id="ARBA00022989"/>
    </source>
</evidence>
<dbReference type="Pfam" id="PF03739">
    <property type="entry name" value="LptF_LptG"/>
    <property type="match status" value="1"/>
</dbReference>
<organism evidence="7 8">
    <name type="scientific">Notoacmeibacter ruber</name>
    <dbReference type="NCBI Taxonomy" id="2670375"/>
    <lineage>
        <taxon>Bacteria</taxon>
        <taxon>Pseudomonadati</taxon>
        <taxon>Pseudomonadota</taxon>
        <taxon>Alphaproteobacteria</taxon>
        <taxon>Hyphomicrobiales</taxon>
        <taxon>Notoacmeibacteraceae</taxon>
        <taxon>Notoacmeibacter</taxon>
    </lineage>
</organism>
<evidence type="ECO:0000256" key="3">
    <source>
        <dbReference type="ARBA" id="ARBA00022692"/>
    </source>
</evidence>
<evidence type="ECO:0000256" key="5">
    <source>
        <dbReference type="ARBA" id="ARBA00023136"/>
    </source>
</evidence>
<feature type="transmembrane region" description="Helical" evidence="6">
    <location>
        <begin position="301"/>
        <end position="318"/>
    </location>
</feature>
<dbReference type="AlphaFoldDB" id="A0A3L7JGN5"/>
<keyword evidence="2" id="KW-1003">Cell membrane</keyword>
<dbReference type="GO" id="GO:0043190">
    <property type="term" value="C:ATP-binding cassette (ABC) transporter complex"/>
    <property type="evidence" value="ECO:0007669"/>
    <property type="project" value="TreeGrafter"/>
</dbReference>
<dbReference type="EMBL" id="RCWN01000001">
    <property type="protein sequence ID" value="RLQ87642.1"/>
    <property type="molecule type" value="Genomic_DNA"/>
</dbReference>
<reference evidence="7 8" key="1">
    <citation type="submission" date="2018-10" db="EMBL/GenBank/DDBJ databases">
        <title>Notoacmeibacter sp. M2BS9Y-3-1, whole genome shotgun sequence.</title>
        <authorList>
            <person name="Tuo L."/>
        </authorList>
    </citation>
    <scope>NUCLEOTIDE SEQUENCE [LARGE SCALE GENOMIC DNA]</scope>
    <source>
        <strain evidence="7 8">M2BS9Y-3-1</strain>
    </source>
</reference>
<evidence type="ECO:0000256" key="6">
    <source>
        <dbReference type="SAM" id="Phobius"/>
    </source>
</evidence>
<feature type="transmembrane region" description="Helical" evidence="6">
    <location>
        <begin position="102"/>
        <end position="125"/>
    </location>
</feature>
<evidence type="ECO:0000256" key="2">
    <source>
        <dbReference type="ARBA" id="ARBA00022475"/>
    </source>
</evidence>
<feature type="transmembrane region" description="Helical" evidence="6">
    <location>
        <begin position="330"/>
        <end position="353"/>
    </location>
</feature>
<protein>
    <submittedName>
        <fullName evidence="7">LptF/LptG family permease</fullName>
    </submittedName>
</protein>
<keyword evidence="3 6" id="KW-0812">Transmembrane</keyword>
<dbReference type="InterPro" id="IPR005495">
    <property type="entry name" value="LptG/LptF_permease"/>
</dbReference>
<dbReference type="GO" id="GO:0015920">
    <property type="term" value="P:lipopolysaccharide transport"/>
    <property type="evidence" value="ECO:0007669"/>
    <property type="project" value="TreeGrafter"/>
</dbReference>
<dbReference type="PANTHER" id="PTHR33529:SF2">
    <property type="entry name" value="LIPOPOLYSACCHARIDE EXPORT SYSTEM PERMEASE PROTEIN LPTG"/>
    <property type="match status" value="1"/>
</dbReference>
<feature type="transmembrane region" description="Helical" evidence="6">
    <location>
        <begin position="60"/>
        <end position="82"/>
    </location>
</feature>
<feature type="transmembrane region" description="Helical" evidence="6">
    <location>
        <begin position="274"/>
        <end position="295"/>
    </location>
</feature>
<dbReference type="PANTHER" id="PTHR33529">
    <property type="entry name" value="SLR0882 PROTEIN-RELATED"/>
    <property type="match status" value="1"/>
</dbReference>
<accession>A0A3L7JGN5</accession>
<dbReference type="Proteomes" id="UP000281094">
    <property type="component" value="Unassembled WGS sequence"/>
</dbReference>